<dbReference type="Proteomes" id="UP000570166">
    <property type="component" value="Unassembled WGS sequence"/>
</dbReference>
<dbReference type="RefSeq" id="WP_160365111.1">
    <property type="nucleotide sequence ID" value="NZ_JACEIB010000001.1"/>
</dbReference>
<keyword evidence="3" id="KW-1185">Reference proteome</keyword>
<evidence type="ECO:0000313" key="2">
    <source>
        <dbReference type="EMBL" id="MBA2933051.1"/>
    </source>
</evidence>
<proteinExistence type="predicted"/>
<protein>
    <submittedName>
        <fullName evidence="2">DUF4166 domain-containing protein</fullName>
    </submittedName>
</protein>
<accession>A0A838L132</accession>
<gene>
    <name evidence="2" type="ORF">HZF05_02965</name>
</gene>
<dbReference type="InterPro" id="IPR025311">
    <property type="entry name" value="DUF4166"/>
</dbReference>
<sequence length="179" mass="19784">MAPLFRRLLESEMDALPPVVRAVHDTDSDVLLAGTADIVGSRNPLARLLCRSMGLPAPGTDVPATVHFVRQGARETWRRSFGRRRYASRLYARDGLLIERMGLVTNIFSIVATQDALHLDLVGFRILGLPMPRALRPQCAAQESEADGAFTFDIPISLPWLGPVLRYSGRLVPVERPLS</sequence>
<comment type="caution">
    <text evidence="2">The sequence shown here is derived from an EMBL/GenBank/DDBJ whole genome shotgun (WGS) entry which is preliminary data.</text>
</comment>
<dbReference type="AlphaFoldDB" id="A0A838L132"/>
<dbReference type="Pfam" id="PF13761">
    <property type="entry name" value="DUF4166"/>
    <property type="match status" value="1"/>
</dbReference>
<feature type="domain" description="DUF4166" evidence="1">
    <location>
        <begin position="16"/>
        <end position="171"/>
    </location>
</feature>
<name>A0A838L132_9SPHN</name>
<evidence type="ECO:0000313" key="3">
    <source>
        <dbReference type="Proteomes" id="UP000570166"/>
    </source>
</evidence>
<organism evidence="2 3">
    <name type="scientific">Sphingomonas chungangi</name>
    <dbReference type="NCBI Taxonomy" id="2683589"/>
    <lineage>
        <taxon>Bacteria</taxon>
        <taxon>Pseudomonadati</taxon>
        <taxon>Pseudomonadota</taxon>
        <taxon>Alphaproteobacteria</taxon>
        <taxon>Sphingomonadales</taxon>
        <taxon>Sphingomonadaceae</taxon>
        <taxon>Sphingomonas</taxon>
    </lineage>
</organism>
<dbReference type="EMBL" id="JACEIB010000001">
    <property type="protein sequence ID" value="MBA2933051.1"/>
    <property type="molecule type" value="Genomic_DNA"/>
</dbReference>
<reference evidence="2 3" key="1">
    <citation type="submission" date="2020-07" db="EMBL/GenBank/DDBJ databases">
        <authorList>
            <person name="Sun Q."/>
        </authorList>
    </citation>
    <scope>NUCLEOTIDE SEQUENCE [LARGE SCALE GENOMIC DNA]</scope>
    <source>
        <strain evidence="2 3">CGMCC 1.13654</strain>
    </source>
</reference>
<evidence type="ECO:0000259" key="1">
    <source>
        <dbReference type="Pfam" id="PF13761"/>
    </source>
</evidence>